<accession>A0ABQ6NS83</accession>
<name>A0ABQ6NS83_9BACL</name>
<gene>
    <name evidence="1" type="ORF">PghCCS26_50900</name>
</gene>
<dbReference type="RefSeq" id="WP_317981790.1">
    <property type="nucleotide sequence ID" value="NZ_BTCL01000024.1"/>
</dbReference>
<sequence length="119" mass="13276">MSAWGTGIFDDDTTCDVRDDYFDLLAEGLTAEEASKSILGSYHEEFDDEEDLEVMTLVYLGLAGAQLEKNHVLENIKIKSITLIDSGAELALWEDSNKEDLEERKKVLAAFKQKLLASS</sequence>
<comment type="caution">
    <text evidence="1">The sequence shown here is derived from an EMBL/GenBank/DDBJ whole genome shotgun (WGS) entry which is preliminary data.</text>
</comment>
<dbReference type="EMBL" id="BTCL01000024">
    <property type="protein sequence ID" value="GMK47960.1"/>
    <property type="molecule type" value="Genomic_DNA"/>
</dbReference>
<keyword evidence="2" id="KW-1185">Reference proteome</keyword>
<organism evidence="1 2">
    <name type="scientific">Paenibacillus glycanilyticus</name>
    <dbReference type="NCBI Taxonomy" id="126569"/>
    <lineage>
        <taxon>Bacteria</taxon>
        <taxon>Bacillati</taxon>
        <taxon>Bacillota</taxon>
        <taxon>Bacilli</taxon>
        <taxon>Bacillales</taxon>
        <taxon>Paenibacillaceae</taxon>
        <taxon>Paenibacillus</taxon>
    </lineage>
</organism>
<reference evidence="1 2" key="1">
    <citation type="submission" date="2023-05" db="EMBL/GenBank/DDBJ databases">
        <title>Draft genome of Paenibacillus sp. CCS26.</title>
        <authorList>
            <person name="Akita H."/>
            <person name="Shinto Y."/>
            <person name="Kimura Z."/>
        </authorList>
    </citation>
    <scope>NUCLEOTIDE SEQUENCE [LARGE SCALE GENOMIC DNA]</scope>
    <source>
        <strain evidence="1 2">CCS26</strain>
    </source>
</reference>
<dbReference type="Proteomes" id="UP001285921">
    <property type="component" value="Unassembled WGS sequence"/>
</dbReference>
<evidence type="ECO:0000313" key="2">
    <source>
        <dbReference type="Proteomes" id="UP001285921"/>
    </source>
</evidence>
<protein>
    <recommendedName>
        <fullName evidence="3">DUF4259 domain-containing protein</fullName>
    </recommendedName>
</protein>
<evidence type="ECO:0008006" key="3">
    <source>
        <dbReference type="Google" id="ProtNLM"/>
    </source>
</evidence>
<evidence type="ECO:0000313" key="1">
    <source>
        <dbReference type="EMBL" id="GMK47960.1"/>
    </source>
</evidence>
<proteinExistence type="predicted"/>